<dbReference type="PANTHER" id="PTHR21599:SF0">
    <property type="entry name" value="GLYCERATE KINASE"/>
    <property type="match status" value="1"/>
</dbReference>
<dbReference type="GO" id="GO:0008887">
    <property type="term" value="F:glycerate kinase activity"/>
    <property type="evidence" value="ECO:0007669"/>
    <property type="project" value="UniProtKB-UniRule"/>
</dbReference>
<name>A0A557XNG6_9MYCO</name>
<comment type="similarity">
    <text evidence="1">Belongs to the glycerate kinase type-1 family.</text>
</comment>
<protein>
    <submittedName>
        <fullName evidence="2">Glycerate kinase</fullName>
    </submittedName>
</protein>
<dbReference type="InterPro" id="IPR018193">
    <property type="entry name" value="Glyc_kinase_flavodox-like_fold"/>
</dbReference>
<sequence length="382" mass="38711">MDDGSMPSDGAAAGLGPGRLQLPAMLVLVAPDCYGDSLSAVQAAASIATGWTRSRPGDRFIVAPQSDGGPGFVEVLANRLGQKRRLKVSGPLDTIVRADWVLDAASSTAYLECAQACGLALLGGPPTPETALAAHSRGVGQLIDEALRYGARRIVVGLGGSACVDGGRGMIAELGGLDAARRKLAGVEVIIASDTEYPLTGPWGAARVFGPQKGADTAAVAALEVRLEAWAVELEAAAGRDVSSEPGAGAAGGIGAALLALGGRCESGAEIIAEHTHLADDLEIAELILTGEGRFDEQSLHGKVVGCLADRARPRGIPVIVLAGQVELDNSAVRTAGIMSALSIADYAGSARLAQADAANQLMGLASQVAARLGNSGPARYR</sequence>
<dbReference type="PIRSF" id="PIRSF006078">
    <property type="entry name" value="GlxK"/>
    <property type="match status" value="1"/>
</dbReference>
<dbReference type="GO" id="GO:0031388">
    <property type="term" value="P:organic acid phosphorylation"/>
    <property type="evidence" value="ECO:0007669"/>
    <property type="project" value="UniProtKB-UniRule"/>
</dbReference>
<organism evidence="2 3">
    <name type="scientific">Mycobacterium helveticum</name>
    <dbReference type="NCBI Taxonomy" id="2592811"/>
    <lineage>
        <taxon>Bacteria</taxon>
        <taxon>Bacillati</taxon>
        <taxon>Actinomycetota</taxon>
        <taxon>Actinomycetes</taxon>
        <taxon>Mycobacteriales</taxon>
        <taxon>Mycobacteriaceae</taxon>
        <taxon>Mycobacterium</taxon>
    </lineage>
</organism>
<dbReference type="InterPro" id="IPR004381">
    <property type="entry name" value="Glycerate_kinase"/>
</dbReference>
<proteinExistence type="inferred from homology"/>
<reference evidence="2 3" key="1">
    <citation type="submission" date="2019-07" db="EMBL/GenBank/DDBJ databases">
        <title>New Mycobacterium species.</title>
        <authorList>
            <person name="Tortoli E."/>
            <person name="Ghielmetti G."/>
            <person name="Friedel U."/>
            <person name="Trovato A."/>
        </authorList>
    </citation>
    <scope>NUCLEOTIDE SEQUENCE [LARGE SCALE GENOMIC DNA]</scope>
    <source>
        <strain evidence="2 3">16-83</strain>
    </source>
</reference>
<evidence type="ECO:0000256" key="1">
    <source>
        <dbReference type="PIRNR" id="PIRNR006078"/>
    </source>
</evidence>
<dbReference type="Pfam" id="PF02595">
    <property type="entry name" value="Gly_kinase"/>
    <property type="match status" value="1"/>
</dbReference>
<dbReference type="SUPFAM" id="SSF110738">
    <property type="entry name" value="Glycerate kinase I"/>
    <property type="match status" value="1"/>
</dbReference>
<dbReference type="PANTHER" id="PTHR21599">
    <property type="entry name" value="GLYCERATE KINASE"/>
    <property type="match status" value="1"/>
</dbReference>
<dbReference type="Gene3D" id="3.90.1510.10">
    <property type="entry name" value="Glycerate kinase, domain 2"/>
    <property type="match status" value="2"/>
</dbReference>
<keyword evidence="1 2" id="KW-0418">Kinase</keyword>
<evidence type="ECO:0000313" key="2">
    <source>
        <dbReference type="EMBL" id="TVS87398.1"/>
    </source>
</evidence>
<keyword evidence="1" id="KW-0808">Transferase</keyword>
<dbReference type="EMBL" id="VMQU01000066">
    <property type="protein sequence ID" value="TVS87398.1"/>
    <property type="molecule type" value="Genomic_DNA"/>
</dbReference>
<accession>A0A557XNG6</accession>
<gene>
    <name evidence="2" type="ORF">FPZ47_15975</name>
</gene>
<evidence type="ECO:0000313" key="3">
    <source>
        <dbReference type="Proteomes" id="UP000320513"/>
    </source>
</evidence>
<dbReference type="InterPro" id="IPR036129">
    <property type="entry name" value="Glycerate_kinase_sf"/>
</dbReference>
<keyword evidence="3" id="KW-1185">Reference proteome</keyword>
<dbReference type="OrthoDB" id="9774290at2"/>
<dbReference type="Proteomes" id="UP000320513">
    <property type="component" value="Unassembled WGS sequence"/>
</dbReference>
<dbReference type="AlphaFoldDB" id="A0A557XNG6"/>
<comment type="caution">
    <text evidence="2">The sequence shown here is derived from an EMBL/GenBank/DDBJ whole genome shotgun (WGS) entry which is preliminary data.</text>
</comment>